<name>A0ABW0NDU1_9BURK</name>
<dbReference type="InterPro" id="IPR026349">
    <property type="entry name" value="CHP04255"/>
</dbReference>
<accession>A0ABW0NDU1</accession>
<keyword evidence="2" id="KW-1185">Reference proteome</keyword>
<sequence length="246" mass="27881">MKLPTRLGKEPLIEAVFEVRFESTIDASDILPGLLHVALPGEKRIERLPINELPKSLRDQDLQLSVQPLVRIFWNGFYIMVGERSLAISCTLPYPGWGKFNEAIVQALGHLRDSRIVTAITRYSMKYVDMIEGQNLGANIDRVELSVQVGRHALKKEQFQLKVRIEQDDMFHIIDLGAPAHAKMHTGDVREGLLVAIDSIVEGRMPLTQYMNGVEGRLKKLHTANKAMFFECLKPATIDYLEPTYD</sequence>
<dbReference type="EMBL" id="JBHSMF010000006">
    <property type="protein sequence ID" value="MFC5498115.1"/>
    <property type="molecule type" value="Genomic_DNA"/>
</dbReference>
<reference evidence="2" key="1">
    <citation type="journal article" date="2019" name="Int. J. Syst. Evol. Microbiol.">
        <title>The Global Catalogue of Microorganisms (GCM) 10K type strain sequencing project: providing services to taxonomists for standard genome sequencing and annotation.</title>
        <authorList>
            <consortium name="The Broad Institute Genomics Platform"/>
            <consortium name="The Broad Institute Genome Sequencing Center for Infectious Disease"/>
            <person name="Wu L."/>
            <person name="Ma J."/>
        </authorList>
    </citation>
    <scope>NUCLEOTIDE SEQUENCE [LARGE SCALE GENOMIC DNA]</scope>
    <source>
        <strain evidence="2">CCUG 57401</strain>
    </source>
</reference>
<organism evidence="1 2">
    <name type="scientific">Caenimonas terrae</name>
    <dbReference type="NCBI Taxonomy" id="696074"/>
    <lineage>
        <taxon>Bacteria</taxon>
        <taxon>Pseudomonadati</taxon>
        <taxon>Pseudomonadota</taxon>
        <taxon>Betaproteobacteria</taxon>
        <taxon>Burkholderiales</taxon>
        <taxon>Comamonadaceae</taxon>
        <taxon>Caenimonas</taxon>
    </lineage>
</organism>
<dbReference type="NCBIfam" id="TIGR04255">
    <property type="entry name" value="sporadTIGR04255"/>
    <property type="match status" value="1"/>
</dbReference>
<comment type="caution">
    <text evidence="1">The sequence shown here is derived from an EMBL/GenBank/DDBJ whole genome shotgun (WGS) entry which is preliminary data.</text>
</comment>
<evidence type="ECO:0000313" key="1">
    <source>
        <dbReference type="EMBL" id="MFC5498115.1"/>
    </source>
</evidence>
<protein>
    <submittedName>
        <fullName evidence="1">TIGR04255 family protein</fullName>
    </submittedName>
</protein>
<dbReference type="Proteomes" id="UP001596037">
    <property type="component" value="Unassembled WGS sequence"/>
</dbReference>
<proteinExistence type="predicted"/>
<dbReference type="RefSeq" id="WP_376850176.1">
    <property type="nucleotide sequence ID" value="NZ_JBHSMF010000006.1"/>
</dbReference>
<evidence type="ECO:0000313" key="2">
    <source>
        <dbReference type="Proteomes" id="UP001596037"/>
    </source>
</evidence>
<gene>
    <name evidence="1" type="ORF">ACFPOE_11265</name>
</gene>